<protein>
    <submittedName>
        <fullName evidence="2">Uncharacterized protein</fullName>
    </submittedName>
</protein>
<evidence type="ECO:0000313" key="2">
    <source>
        <dbReference type="EMBL" id="QQZ07831.1"/>
    </source>
</evidence>
<proteinExistence type="predicted"/>
<feature type="transmembrane region" description="Helical" evidence="1">
    <location>
        <begin position="79"/>
        <end position="98"/>
    </location>
</feature>
<dbReference type="EMBL" id="CP065425">
    <property type="protein sequence ID" value="QQZ07831.1"/>
    <property type="molecule type" value="Genomic_DNA"/>
</dbReference>
<evidence type="ECO:0000256" key="1">
    <source>
        <dbReference type="SAM" id="Phobius"/>
    </source>
</evidence>
<evidence type="ECO:0000313" key="3">
    <source>
        <dbReference type="Proteomes" id="UP000595691"/>
    </source>
</evidence>
<keyword evidence="3" id="KW-1185">Reference proteome</keyword>
<dbReference type="Proteomes" id="UP000595691">
    <property type="component" value="Chromosome"/>
</dbReference>
<dbReference type="RefSeq" id="WP_202776663.1">
    <property type="nucleotide sequence ID" value="NZ_CP065425.1"/>
</dbReference>
<accession>A0ABX7DWK9</accession>
<name>A0ABX7DWK9_9BACI</name>
<keyword evidence="1" id="KW-0812">Transmembrane</keyword>
<gene>
    <name evidence="2" type="ORF">I5776_12080</name>
</gene>
<keyword evidence="1" id="KW-0472">Membrane</keyword>
<sequence>MRNESQKFTILLSTGIIFILASMFFPLFLGSIIRDTFFKPRGAFGYSSDTISFFLQAGSFIIIGIMFILLAIDAIKVKIRVIISTTLFIIAAIIAVYSTDNYYYGTEKGFYYNDLTSIGTKEIQWENVSEVEQVYKKVDGNLEESKLIFKRKDGQKVEVNYYTNLYHQRNTIVSYVENYGGKSVITELEEDSEE</sequence>
<keyword evidence="1" id="KW-1133">Transmembrane helix</keyword>
<organism evidence="2 3">
    <name type="scientific">Heyndrickxia vini</name>
    <dbReference type="NCBI Taxonomy" id="1476025"/>
    <lineage>
        <taxon>Bacteria</taxon>
        <taxon>Bacillati</taxon>
        <taxon>Bacillota</taxon>
        <taxon>Bacilli</taxon>
        <taxon>Bacillales</taxon>
        <taxon>Bacillaceae</taxon>
        <taxon>Heyndrickxia</taxon>
    </lineage>
</organism>
<feature type="transmembrane region" description="Helical" evidence="1">
    <location>
        <begin position="12"/>
        <end position="33"/>
    </location>
</feature>
<feature type="transmembrane region" description="Helical" evidence="1">
    <location>
        <begin position="53"/>
        <end position="72"/>
    </location>
</feature>
<reference evidence="2 3" key="1">
    <citation type="submission" date="2020-11" db="EMBL/GenBank/DDBJ databases">
        <title>Taxonomic evaluation of the Bacillus sporothermodurans group of bacteria based on whole genome sequences.</title>
        <authorList>
            <person name="Fiedler G."/>
            <person name="Herbstmann A.-D."/>
            <person name="Doll E."/>
            <person name="Wenning M."/>
            <person name="Brinks E."/>
            <person name="Kabisch J."/>
            <person name="Breitenwieser F."/>
            <person name="Lappann M."/>
            <person name="Boehnlein C."/>
            <person name="Franz C."/>
        </authorList>
    </citation>
    <scope>NUCLEOTIDE SEQUENCE [LARGE SCALE GENOMIC DNA]</scope>
    <source>
        <strain evidence="2 3">JCM 19841</strain>
    </source>
</reference>